<feature type="transmembrane region" description="Helical" evidence="2">
    <location>
        <begin position="14"/>
        <end position="34"/>
    </location>
</feature>
<gene>
    <name evidence="4" type="ORF">EGT74_22525</name>
</gene>
<dbReference type="PANTHER" id="PTHR34978">
    <property type="entry name" value="POSSIBLE SENSOR-TRANSDUCER PROTEIN BLAR"/>
    <property type="match status" value="1"/>
</dbReference>
<dbReference type="AlphaFoldDB" id="A0A3N4Q1B6"/>
<feature type="compositionally biased region" description="Polar residues" evidence="1">
    <location>
        <begin position="612"/>
        <end position="623"/>
    </location>
</feature>
<feature type="region of interest" description="Disordered" evidence="1">
    <location>
        <begin position="508"/>
        <end position="545"/>
    </location>
</feature>
<comment type="caution">
    <text evidence="4">The sequence shown here is derived from an EMBL/GenBank/DDBJ whole genome shotgun (WGS) entry which is preliminary data.</text>
</comment>
<feature type="compositionally biased region" description="Basic and acidic residues" evidence="1">
    <location>
        <begin position="508"/>
        <end position="543"/>
    </location>
</feature>
<dbReference type="Pfam" id="PF05569">
    <property type="entry name" value="Peptidase_M56"/>
    <property type="match status" value="1"/>
</dbReference>
<feature type="transmembrane region" description="Helical" evidence="2">
    <location>
        <begin position="46"/>
        <end position="64"/>
    </location>
</feature>
<dbReference type="CDD" id="cd07341">
    <property type="entry name" value="M56_BlaR1_MecR1_like"/>
    <property type="match status" value="1"/>
</dbReference>
<keyword evidence="5" id="KW-1185">Reference proteome</keyword>
<reference evidence="4 5" key="1">
    <citation type="submission" date="2018-11" db="EMBL/GenBank/DDBJ databases">
        <title>Chitinophaga lutea sp.nov., isolate from arsenic contaminated soil.</title>
        <authorList>
            <person name="Zong Y."/>
        </authorList>
    </citation>
    <scope>NUCLEOTIDE SEQUENCE [LARGE SCALE GENOMIC DNA]</scope>
    <source>
        <strain evidence="4 5">ZY74</strain>
    </source>
</reference>
<sequence length="750" mass="85858">MLNNEVLSAICRTFLHSIWQGVVAAAIAGAVLALTRRSSALRRYNLLGAILLISLAAIGITFYLELQTAVAAAPVSETVAIAAAPAPLVTQSYWDVLMNYLNTHAPFIMLVWSIVFLFKCFRIGFGFYHIYYIRHHKTSEPDQNWSDRLQLLATQLGIRKAVKLVESALVQVPLTTGFIRPCIFVPLGLLAQLPADQVEAVLLHELAHIRRRDYLVNIVQSFAESIFFFNPALLWISARLREEREACCDDVAVAHTPHKASYLHALVSFASQSPSGQLEMALSKKKNFLLNRVKRVLTRENQQLTLMEKSILLIGVIVISAFTMIPAPVEQQEPAAQTAEDFIIYMPAATAAQTGQPVLRDTTIPRQTQPGNYSSRYDTSIQYNVNVNLDTSIQNIAYNFAKTNILNPYKFDFEYNAATNLKTAINVNNDVRILTLDSSNMQFLKKLDIDSSRMEYLKKTPLQTKEFNFTQQYTFAFDSSFRYQADADTTPRIEQYKKVYFNAIQRSKDSAQRNTRQQEWKQKKAEWESRAKNPANVKDDSLRRQKKAVKPEAFLNTLKLKQQDSLLWKQRSTQWQVKMKHWRPTRKDSLLWKQKTAEWQSKRLDWKPGQKDSMQWKQKNTQWEAKMKNWRPTRKDSLQWKSKMQAWPQDSAMKRKGFRKPAEESQPGAAPQPGSAKSAATPQPKTLPFNNQLAKQEPLALKERKPKQAKPAPAPKPQRPKKTPRKPDILEENTPTSIYNSFILPKRIDC</sequence>
<feature type="region of interest" description="Disordered" evidence="1">
    <location>
        <begin position="602"/>
        <end position="737"/>
    </location>
</feature>
<dbReference type="InterPro" id="IPR052173">
    <property type="entry name" value="Beta-lactam_resp_regulator"/>
</dbReference>
<accession>A0A3N4Q1B6</accession>
<evidence type="ECO:0000256" key="1">
    <source>
        <dbReference type="SAM" id="MobiDB-lite"/>
    </source>
</evidence>
<feature type="transmembrane region" description="Helical" evidence="2">
    <location>
        <begin position="107"/>
        <end position="131"/>
    </location>
</feature>
<keyword evidence="2" id="KW-0472">Membrane</keyword>
<feature type="compositionally biased region" description="Polar residues" evidence="1">
    <location>
        <begin position="678"/>
        <end position="694"/>
    </location>
</feature>
<keyword evidence="2" id="KW-1133">Transmembrane helix</keyword>
<evidence type="ECO:0000313" key="5">
    <source>
        <dbReference type="Proteomes" id="UP000278351"/>
    </source>
</evidence>
<dbReference type="PANTHER" id="PTHR34978:SF3">
    <property type="entry name" value="SLR0241 PROTEIN"/>
    <property type="match status" value="1"/>
</dbReference>
<dbReference type="InterPro" id="IPR008756">
    <property type="entry name" value="Peptidase_M56"/>
</dbReference>
<evidence type="ECO:0000313" key="4">
    <source>
        <dbReference type="EMBL" id="RPE09750.1"/>
    </source>
</evidence>
<organism evidence="4 5">
    <name type="scientific">Chitinophaga lutea</name>
    <dbReference type="NCBI Taxonomy" id="2488634"/>
    <lineage>
        <taxon>Bacteria</taxon>
        <taxon>Pseudomonadati</taxon>
        <taxon>Bacteroidota</taxon>
        <taxon>Chitinophagia</taxon>
        <taxon>Chitinophagales</taxon>
        <taxon>Chitinophagaceae</taxon>
        <taxon>Chitinophaga</taxon>
    </lineage>
</organism>
<proteinExistence type="predicted"/>
<protein>
    <recommendedName>
        <fullName evidence="3">Peptidase M56 domain-containing protein</fullName>
    </recommendedName>
</protein>
<evidence type="ECO:0000259" key="3">
    <source>
        <dbReference type="Pfam" id="PF05569"/>
    </source>
</evidence>
<feature type="domain" description="Peptidase M56" evidence="3">
    <location>
        <begin position="27"/>
        <end position="275"/>
    </location>
</feature>
<name>A0A3N4Q1B6_9BACT</name>
<dbReference type="OrthoDB" id="15218at2"/>
<evidence type="ECO:0000256" key="2">
    <source>
        <dbReference type="SAM" id="Phobius"/>
    </source>
</evidence>
<dbReference type="Gene3D" id="3.30.2010.10">
    <property type="entry name" value="Metalloproteases ('zincins'), catalytic domain"/>
    <property type="match status" value="1"/>
</dbReference>
<dbReference type="Proteomes" id="UP000278351">
    <property type="component" value="Unassembled WGS sequence"/>
</dbReference>
<dbReference type="RefSeq" id="WP_123848730.1">
    <property type="nucleotide sequence ID" value="NZ_RPDH01000002.1"/>
</dbReference>
<keyword evidence="2" id="KW-0812">Transmembrane</keyword>
<dbReference type="EMBL" id="RPDH01000002">
    <property type="protein sequence ID" value="RPE09750.1"/>
    <property type="molecule type" value="Genomic_DNA"/>
</dbReference>